<keyword evidence="1" id="KW-0472">Membrane</keyword>
<keyword evidence="1" id="KW-1133">Transmembrane helix</keyword>
<evidence type="ECO:0000313" key="2">
    <source>
        <dbReference type="EMBL" id="KAK0708908.1"/>
    </source>
</evidence>
<proteinExistence type="predicted"/>
<comment type="caution">
    <text evidence="2">The sequence shown here is derived from an EMBL/GenBank/DDBJ whole genome shotgun (WGS) entry which is preliminary data.</text>
</comment>
<feature type="transmembrane region" description="Helical" evidence="1">
    <location>
        <begin position="36"/>
        <end position="55"/>
    </location>
</feature>
<reference evidence="2" key="1">
    <citation type="submission" date="2023-06" db="EMBL/GenBank/DDBJ databases">
        <title>Genome-scale phylogeny and comparative genomics of the fungal order Sordariales.</title>
        <authorList>
            <consortium name="Lawrence Berkeley National Laboratory"/>
            <person name="Hensen N."/>
            <person name="Bonometti L."/>
            <person name="Westerberg I."/>
            <person name="Brannstrom I.O."/>
            <person name="Guillou S."/>
            <person name="Cros-Aarteil S."/>
            <person name="Calhoun S."/>
            <person name="Haridas S."/>
            <person name="Kuo A."/>
            <person name="Mondo S."/>
            <person name="Pangilinan J."/>
            <person name="Riley R."/>
            <person name="Labutti K."/>
            <person name="Andreopoulos B."/>
            <person name="Lipzen A."/>
            <person name="Chen C."/>
            <person name="Yanf M."/>
            <person name="Daum C."/>
            <person name="Ng V."/>
            <person name="Clum A."/>
            <person name="Steindorff A."/>
            <person name="Ohm R."/>
            <person name="Martin F."/>
            <person name="Silar P."/>
            <person name="Natvig D."/>
            <person name="Lalanne C."/>
            <person name="Gautier V."/>
            <person name="Ament-Velasquez S.L."/>
            <person name="Kruys A."/>
            <person name="Hutchinson M.I."/>
            <person name="Powell A.J."/>
            <person name="Barry K."/>
            <person name="Miller A.N."/>
            <person name="Grigoriev I.V."/>
            <person name="Debuchy R."/>
            <person name="Gladieux P."/>
            <person name="Thoren M.H."/>
            <person name="Johannesson H."/>
        </authorList>
    </citation>
    <scope>NUCLEOTIDE SEQUENCE</scope>
    <source>
        <strain evidence="2">CBS 540.89</strain>
    </source>
</reference>
<evidence type="ECO:0000313" key="3">
    <source>
        <dbReference type="Proteomes" id="UP001172159"/>
    </source>
</evidence>
<dbReference type="AlphaFoldDB" id="A0AA40A422"/>
<sequence length="117" mass="12270">MVAGGADGSTVGGVVIMAADGSTRVGREMLILRARLKNAAGINGVVVIMVAVIGAESMVGVDGRTRDIGRETLRSRTRLRSETMGRMTGMMSTMIILMAAMVATSVKLSLKRRQSDG</sequence>
<gene>
    <name evidence="2" type="ORF">B0T21DRAFT_377207</name>
</gene>
<accession>A0AA40A422</accession>
<dbReference type="EMBL" id="JAUKTV010000018">
    <property type="protein sequence ID" value="KAK0708908.1"/>
    <property type="molecule type" value="Genomic_DNA"/>
</dbReference>
<dbReference type="Proteomes" id="UP001172159">
    <property type="component" value="Unassembled WGS sequence"/>
</dbReference>
<protein>
    <submittedName>
        <fullName evidence="2">Uncharacterized protein</fullName>
    </submittedName>
</protein>
<evidence type="ECO:0000256" key="1">
    <source>
        <dbReference type="SAM" id="Phobius"/>
    </source>
</evidence>
<name>A0AA40A422_9PEZI</name>
<keyword evidence="1" id="KW-0812">Transmembrane</keyword>
<organism evidence="2 3">
    <name type="scientific">Apiosordaria backusii</name>
    <dbReference type="NCBI Taxonomy" id="314023"/>
    <lineage>
        <taxon>Eukaryota</taxon>
        <taxon>Fungi</taxon>
        <taxon>Dikarya</taxon>
        <taxon>Ascomycota</taxon>
        <taxon>Pezizomycotina</taxon>
        <taxon>Sordariomycetes</taxon>
        <taxon>Sordariomycetidae</taxon>
        <taxon>Sordariales</taxon>
        <taxon>Lasiosphaeriaceae</taxon>
        <taxon>Apiosordaria</taxon>
    </lineage>
</organism>
<keyword evidence="3" id="KW-1185">Reference proteome</keyword>
<feature type="transmembrane region" description="Helical" evidence="1">
    <location>
        <begin position="89"/>
        <end position="110"/>
    </location>
</feature>